<dbReference type="Proteomes" id="UP001564626">
    <property type="component" value="Unassembled WGS sequence"/>
</dbReference>
<dbReference type="EMBL" id="JBGEHV010000088">
    <property type="protein sequence ID" value="MEY8043314.1"/>
    <property type="molecule type" value="Genomic_DNA"/>
</dbReference>
<reference evidence="1 2" key="1">
    <citation type="submission" date="2024-08" db="EMBL/GenBank/DDBJ databases">
        <title>Genome mining of Saccharopolyspora cebuensis PGLac3 from Nigerian medicinal plant.</title>
        <authorList>
            <person name="Ezeobiora C.E."/>
            <person name="Igbokwe N.H."/>
            <person name="Amin D.H."/>
            <person name="Mendie U.E."/>
        </authorList>
    </citation>
    <scope>NUCLEOTIDE SEQUENCE [LARGE SCALE GENOMIC DNA]</scope>
    <source>
        <strain evidence="1 2">PGLac3</strain>
    </source>
</reference>
<keyword evidence="2" id="KW-1185">Reference proteome</keyword>
<protein>
    <submittedName>
        <fullName evidence="1">Uncharacterized protein</fullName>
    </submittedName>
</protein>
<organism evidence="1 2">
    <name type="scientific">Saccharopolyspora cebuensis</name>
    <dbReference type="NCBI Taxonomy" id="418759"/>
    <lineage>
        <taxon>Bacteria</taxon>
        <taxon>Bacillati</taxon>
        <taxon>Actinomycetota</taxon>
        <taxon>Actinomycetes</taxon>
        <taxon>Pseudonocardiales</taxon>
        <taxon>Pseudonocardiaceae</taxon>
        <taxon>Saccharopolyspora</taxon>
    </lineage>
</organism>
<gene>
    <name evidence="1" type="ORF">AB8O55_28215</name>
</gene>
<accession>A0ABV4CV62</accession>
<evidence type="ECO:0000313" key="1">
    <source>
        <dbReference type="EMBL" id="MEY8043314.1"/>
    </source>
</evidence>
<proteinExistence type="predicted"/>
<sequence length="112" mass="12256">MREITNGLQALVATGFQFAHPRDDAGELVAVLGLRVHRRGTIDVLQLFAEDDAEAARVSADEHDVLSPRRPLWRTSGRALDVIHEMLHLGNHDHGLWVTGTRDTAAMLAASA</sequence>
<name>A0ABV4CV62_9PSEU</name>
<comment type="caution">
    <text evidence="1">The sequence shown here is derived from an EMBL/GenBank/DDBJ whole genome shotgun (WGS) entry which is preliminary data.</text>
</comment>
<evidence type="ECO:0000313" key="2">
    <source>
        <dbReference type="Proteomes" id="UP001564626"/>
    </source>
</evidence>
<dbReference type="RefSeq" id="WP_345358192.1">
    <property type="nucleotide sequence ID" value="NZ_BAABII010000003.1"/>
</dbReference>